<keyword evidence="2" id="KW-0479">Metal-binding</keyword>
<dbReference type="GO" id="GO:0005634">
    <property type="term" value="C:nucleus"/>
    <property type="evidence" value="ECO:0007669"/>
    <property type="project" value="UniProtKB-SubCell"/>
</dbReference>
<name>A0AA38RVN6_9PEZI</name>
<protein>
    <submittedName>
        <fullName evidence="10">Protein STB5</fullName>
    </submittedName>
</protein>
<feature type="region of interest" description="Disordered" evidence="8">
    <location>
        <begin position="66"/>
        <end position="89"/>
    </location>
</feature>
<dbReference type="PROSITE" id="PS00463">
    <property type="entry name" value="ZN2_CY6_FUNGAL_1"/>
    <property type="match status" value="1"/>
</dbReference>
<dbReference type="PROSITE" id="PS50048">
    <property type="entry name" value="ZN2_CY6_FUNGAL_2"/>
    <property type="match status" value="1"/>
</dbReference>
<comment type="subcellular location">
    <subcellularLocation>
        <location evidence="1">Nucleus</location>
    </subcellularLocation>
</comment>
<dbReference type="InterPro" id="IPR007219">
    <property type="entry name" value="XnlR_reg_dom"/>
</dbReference>
<evidence type="ECO:0000256" key="8">
    <source>
        <dbReference type="SAM" id="MobiDB-lite"/>
    </source>
</evidence>
<organism evidence="10 11">
    <name type="scientific">Pleurostoma richardsiae</name>
    <dbReference type="NCBI Taxonomy" id="41990"/>
    <lineage>
        <taxon>Eukaryota</taxon>
        <taxon>Fungi</taxon>
        <taxon>Dikarya</taxon>
        <taxon>Ascomycota</taxon>
        <taxon>Pezizomycotina</taxon>
        <taxon>Sordariomycetes</taxon>
        <taxon>Sordariomycetidae</taxon>
        <taxon>Calosphaeriales</taxon>
        <taxon>Pleurostomataceae</taxon>
        <taxon>Pleurostoma</taxon>
    </lineage>
</organism>
<dbReference type="CDD" id="cd12148">
    <property type="entry name" value="fungal_TF_MHR"/>
    <property type="match status" value="1"/>
</dbReference>
<dbReference type="GO" id="GO:0008270">
    <property type="term" value="F:zinc ion binding"/>
    <property type="evidence" value="ECO:0007669"/>
    <property type="project" value="InterPro"/>
</dbReference>
<dbReference type="GO" id="GO:0043565">
    <property type="term" value="F:sequence-specific DNA binding"/>
    <property type="evidence" value="ECO:0007669"/>
    <property type="project" value="TreeGrafter"/>
</dbReference>
<keyword evidence="5" id="KW-0238">DNA-binding</keyword>
<evidence type="ECO:0000259" key="9">
    <source>
        <dbReference type="PROSITE" id="PS50048"/>
    </source>
</evidence>
<dbReference type="Pfam" id="PF04082">
    <property type="entry name" value="Fungal_trans"/>
    <property type="match status" value="1"/>
</dbReference>
<dbReference type="AlphaFoldDB" id="A0AA38RVN6"/>
<comment type="caution">
    <text evidence="10">The sequence shown here is derived from an EMBL/GenBank/DDBJ whole genome shotgun (WGS) entry which is preliminary data.</text>
</comment>
<dbReference type="GO" id="GO:0045944">
    <property type="term" value="P:positive regulation of transcription by RNA polymerase II"/>
    <property type="evidence" value="ECO:0007669"/>
    <property type="project" value="TreeGrafter"/>
</dbReference>
<evidence type="ECO:0000256" key="7">
    <source>
        <dbReference type="ARBA" id="ARBA00023242"/>
    </source>
</evidence>
<keyword evidence="4" id="KW-0805">Transcription regulation</keyword>
<keyword evidence="6" id="KW-0804">Transcription</keyword>
<reference evidence="10" key="1">
    <citation type="submission" date="2022-07" db="EMBL/GenBank/DDBJ databases">
        <title>Fungi with potential for degradation of polypropylene.</title>
        <authorList>
            <person name="Gostincar C."/>
        </authorList>
    </citation>
    <scope>NUCLEOTIDE SEQUENCE</scope>
    <source>
        <strain evidence="10">EXF-13308</strain>
    </source>
</reference>
<dbReference type="EMBL" id="JANBVO010000025">
    <property type="protein sequence ID" value="KAJ9141811.1"/>
    <property type="molecule type" value="Genomic_DNA"/>
</dbReference>
<dbReference type="PANTHER" id="PTHR47782">
    <property type="entry name" value="ZN(II)2CYS6 TRANSCRIPTION FACTOR (EUROFUNG)-RELATED"/>
    <property type="match status" value="1"/>
</dbReference>
<evidence type="ECO:0000256" key="4">
    <source>
        <dbReference type="ARBA" id="ARBA00023015"/>
    </source>
</evidence>
<evidence type="ECO:0000256" key="1">
    <source>
        <dbReference type="ARBA" id="ARBA00004123"/>
    </source>
</evidence>
<dbReference type="SMART" id="SM00066">
    <property type="entry name" value="GAL4"/>
    <property type="match status" value="1"/>
</dbReference>
<proteinExistence type="predicted"/>
<dbReference type="GO" id="GO:0000981">
    <property type="term" value="F:DNA-binding transcription factor activity, RNA polymerase II-specific"/>
    <property type="evidence" value="ECO:0007669"/>
    <property type="project" value="InterPro"/>
</dbReference>
<evidence type="ECO:0000256" key="2">
    <source>
        <dbReference type="ARBA" id="ARBA00022723"/>
    </source>
</evidence>
<keyword evidence="11" id="KW-1185">Reference proteome</keyword>
<dbReference type="InterPro" id="IPR001138">
    <property type="entry name" value="Zn2Cys6_DnaBD"/>
</dbReference>
<evidence type="ECO:0000313" key="10">
    <source>
        <dbReference type="EMBL" id="KAJ9141811.1"/>
    </source>
</evidence>
<dbReference type="Proteomes" id="UP001174694">
    <property type="component" value="Unassembled WGS sequence"/>
</dbReference>
<evidence type="ECO:0000256" key="6">
    <source>
        <dbReference type="ARBA" id="ARBA00023163"/>
    </source>
</evidence>
<keyword evidence="7" id="KW-0539">Nucleus</keyword>
<dbReference type="InterPro" id="IPR052202">
    <property type="entry name" value="Yeast_MetPath_Reg"/>
</dbReference>
<evidence type="ECO:0000256" key="5">
    <source>
        <dbReference type="ARBA" id="ARBA00023125"/>
    </source>
</evidence>
<dbReference type="PANTHER" id="PTHR47782:SF12">
    <property type="entry name" value="ZN(II)2CYS6 TRANSCRIPTION FACTOR (EUROFUNG)"/>
    <property type="match status" value="1"/>
</dbReference>
<dbReference type="Gene3D" id="4.10.240.10">
    <property type="entry name" value="Zn(2)-C6 fungal-type DNA-binding domain"/>
    <property type="match status" value="1"/>
</dbReference>
<dbReference type="Pfam" id="PF00172">
    <property type="entry name" value="Zn_clus"/>
    <property type="match status" value="1"/>
</dbReference>
<dbReference type="GO" id="GO:0006351">
    <property type="term" value="P:DNA-templated transcription"/>
    <property type="evidence" value="ECO:0007669"/>
    <property type="project" value="InterPro"/>
</dbReference>
<evidence type="ECO:0000256" key="3">
    <source>
        <dbReference type="ARBA" id="ARBA00022833"/>
    </source>
</evidence>
<sequence>MASTCQRGILSCSRCRKRKIKCDRQVPSCGQCLSVKAPCVGISPSAEEIPRSLVQNLEDEIARLERRLPRSEGATTGAPPSPHPGSETRNDLYESVQLVAPSYDFLVIYIVLATSLTIRPVDGVRGFRGIATSAALFEEGMGHVYGLTTYPSDLARIQALLLILFYATITPKSANIELLSGLTMRACVESSLHREIPDGLGLDEQTIELRRNIFWTAYCMNRSIFSAVQYPFPSLEDAIEISLPRSDKGGILLGRVHYCRLLTEMAGVHFQKDELPARITFDDWLSHMNDKLTNWYEIYRHDAYTGHESSDFLFARGKMVLHRPSPRTMMPSEQYLFIAFESAVKTAHLYQEQGDEVLFRQPWLSAQQIFEAAMVVLFCLRHGHAMLCTRFSVMQILDMTKLVTANFLTIAEQGWPEISNYAGVYERLLGPLLETVFAYREDGDIANDTFTSAQDAELNSLLCLKSPYQESLGPDIGNQENQLALNPDLLPLTMETDFLQAAILEQEPLTSDWDFSGTGFVPRRLGMGLPVGYQW</sequence>
<evidence type="ECO:0000313" key="11">
    <source>
        <dbReference type="Proteomes" id="UP001174694"/>
    </source>
</evidence>
<dbReference type="InterPro" id="IPR036864">
    <property type="entry name" value="Zn2-C6_fun-type_DNA-bd_sf"/>
</dbReference>
<accession>A0AA38RVN6</accession>
<gene>
    <name evidence="10" type="ORF">NKR23_g7723</name>
</gene>
<feature type="domain" description="Zn(2)-C6 fungal-type" evidence="9">
    <location>
        <begin position="11"/>
        <end position="40"/>
    </location>
</feature>
<keyword evidence="3" id="KW-0862">Zinc</keyword>
<dbReference type="SUPFAM" id="SSF57701">
    <property type="entry name" value="Zn2/Cys6 DNA-binding domain"/>
    <property type="match status" value="1"/>
</dbReference>
<dbReference type="CDD" id="cd00067">
    <property type="entry name" value="GAL4"/>
    <property type="match status" value="1"/>
</dbReference>